<sequence>MKFDSSYDRAKAKRLAEDLQRRFRQSEMEGPAPMDPRMSLPSSPVPDRHIDDPNVYRQDVLNDLLDWSLTTKGMARAFLADTRGLVVAERGEAGDWHMDRLACQLSEGFEVLARCREEGTPPDILVWRSGDWWLGAAHLLLAGEPLVLGLVSEEMISPPALTHLRDLMITRLSG</sequence>
<dbReference type="EMBL" id="CP071793">
    <property type="protein sequence ID" value="QTD48717.1"/>
    <property type="molecule type" value="Genomic_DNA"/>
</dbReference>
<feature type="compositionally biased region" description="Basic and acidic residues" evidence="1">
    <location>
        <begin position="18"/>
        <end position="27"/>
    </location>
</feature>
<evidence type="ECO:0008006" key="4">
    <source>
        <dbReference type="Google" id="ProtNLM"/>
    </source>
</evidence>
<organism evidence="2 3">
    <name type="scientific">Sulfidibacter corallicola</name>
    <dbReference type="NCBI Taxonomy" id="2818388"/>
    <lineage>
        <taxon>Bacteria</taxon>
        <taxon>Pseudomonadati</taxon>
        <taxon>Acidobacteriota</taxon>
        <taxon>Holophagae</taxon>
        <taxon>Acanthopleuribacterales</taxon>
        <taxon>Acanthopleuribacteraceae</taxon>
        <taxon>Sulfidibacter</taxon>
    </lineage>
</organism>
<evidence type="ECO:0000256" key="1">
    <source>
        <dbReference type="SAM" id="MobiDB-lite"/>
    </source>
</evidence>
<name>A0A8A4TGS2_SULCO</name>
<dbReference type="KEGG" id="scor:J3U87_24310"/>
<feature type="region of interest" description="Disordered" evidence="1">
    <location>
        <begin position="18"/>
        <end position="43"/>
    </location>
</feature>
<evidence type="ECO:0000313" key="3">
    <source>
        <dbReference type="Proteomes" id="UP000663929"/>
    </source>
</evidence>
<proteinExistence type="predicted"/>
<protein>
    <recommendedName>
        <fullName evidence="4">Roadblock/LC7 domain-containing protein</fullName>
    </recommendedName>
</protein>
<dbReference type="Proteomes" id="UP000663929">
    <property type="component" value="Chromosome"/>
</dbReference>
<keyword evidence="3" id="KW-1185">Reference proteome</keyword>
<reference evidence="2" key="1">
    <citation type="submission" date="2021-03" db="EMBL/GenBank/DDBJ databases">
        <title>Acanthopleuribacteraceae sp. M133.</title>
        <authorList>
            <person name="Wang G."/>
        </authorList>
    </citation>
    <scope>NUCLEOTIDE SEQUENCE</scope>
    <source>
        <strain evidence="2">M133</strain>
    </source>
</reference>
<evidence type="ECO:0000313" key="2">
    <source>
        <dbReference type="EMBL" id="QTD48717.1"/>
    </source>
</evidence>
<dbReference type="RefSeq" id="WP_237378368.1">
    <property type="nucleotide sequence ID" value="NZ_CP071793.1"/>
</dbReference>
<dbReference type="AlphaFoldDB" id="A0A8A4TGS2"/>
<gene>
    <name evidence="2" type="ORF">J3U87_24310</name>
</gene>
<accession>A0A8A4TGS2</accession>